<dbReference type="SUPFAM" id="SSF53448">
    <property type="entry name" value="Nucleotide-diphospho-sugar transferases"/>
    <property type="match status" value="1"/>
</dbReference>
<comment type="caution">
    <text evidence="10">The sequence shown here is derived from an EMBL/GenBank/DDBJ whole genome shotgun (WGS) entry which is preliminary data.</text>
</comment>
<dbReference type="PANTHER" id="PTHR48090:SF3">
    <property type="entry name" value="UNDECAPRENYL-PHOSPHATE 4-DEOXY-4-FORMAMIDO-L-ARABINOSE TRANSFERASE"/>
    <property type="match status" value="1"/>
</dbReference>
<evidence type="ECO:0000256" key="2">
    <source>
        <dbReference type="ARBA" id="ARBA00022676"/>
    </source>
</evidence>
<evidence type="ECO:0000256" key="6">
    <source>
        <dbReference type="ARBA" id="ARBA00022989"/>
    </source>
</evidence>
<reference evidence="10 11" key="1">
    <citation type="submission" date="2020-10" db="EMBL/GenBank/DDBJ databases">
        <title>ChiBAC.</title>
        <authorList>
            <person name="Zenner C."/>
            <person name="Hitch T.C.A."/>
            <person name="Clavel T."/>
        </authorList>
    </citation>
    <scope>NUCLEOTIDE SEQUENCE [LARGE SCALE GENOMIC DNA]</scope>
    <source>
        <strain evidence="10 11">DSM 109015</strain>
    </source>
</reference>
<dbReference type="EMBL" id="JADCKC010000002">
    <property type="protein sequence ID" value="MBE5037543.1"/>
    <property type="molecule type" value="Genomic_DNA"/>
</dbReference>
<dbReference type="InterPro" id="IPR029044">
    <property type="entry name" value="Nucleotide-diphossugar_trans"/>
</dbReference>
<accession>A0ABR9R336</accession>
<proteinExistence type="predicted"/>
<dbReference type="PANTHER" id="PTHR48090">
    <property type="entry name" value="UNDECAPRENYL-PHOSPHATE 4-DEOXY-4-FORMAMIDO-L-ARABINOSE TRANSFERASE-RELATED"/>
    <property type="match status" value="1"/>
</dbReference>
<keyword evidence="11" id="KW-1185">Reference proteome</keyword>
<name>A0ABR9R336_9FIRM</name>
<keyword evidence="7 8" id="KW-0472">Membrane</keyword>
<evidence type="ECO:0000256" key="3">
    <source>
        <dbReference type="ARBA" id="ARBA00022679"/>
    </source>
</evidence>
<keyword evidence="3" id="KW-0808">Transferase</keyword>
<evidence type="ECO:0000256" key="1">
    <source>
        <dbReference type="ARBA" id="ARBA00022475"/>
    </source>
</evidence>
<organism evidence="10 11">
    <name type="scientific">Gemmiger gallinarum</name>
    <dbReference type="NCBI Taxonomy" id="2779354"/>
    <lineage>
        <taxon>Bacteria</taxon>
        <taxon>Bacillati</taxon>
        <taxon>Bacillota</taxon>
        <taxon>Clostridia</taxon>
        <taxon>Eubacteriales</taxon>
        <taxon>Gemmiger</taxon>
    </lineage>
</organism>
<dbReference type="InterPro" id="IPR001173">
    <property type="entry name" value="Glyco_trans_2-like"/>
</dbReference>
<evidence type="ECO:0000256" key="8">
    <source>
        <dbReference type="SAM" id="Phobius"/>
    </source>
</evidence>
<feature type="transmembrane region" description="Helical" evidence="8">
    <location>
        <begin position="224"/>
        <end position="248"/>
    </location>
</feature>
<evidence type="ECO:0000256" key="4">
    <source>
        <dbReference type="ARBA" id="ARBA00022692"/>
    </source>
</evidence>
<gene>
    <name evidence="10" type="ORF">INF35_07080</name>
</gene>
<dbReference type="Proteomes" id="UP000768567">
    <property type="component" value="Unassembled WGS sequence"/>
</dbReference>
<evidence type="ECO:0000256" key="7">
    <source>
        <dbReference type="ARBA" id="ARBA00023136"/>
    </source>
</evidence>
<keyword evidence="2" id="KW-0328">Glycosyltransferase</keyword>
<keyword evidence="4 8" id="KW-0812">Transmembrane</keyword>
<feature type="transmembrane region" description="Helical" evidence="8">
    <location>
        <begin position="260"/>
        <end position="285"/>
    </location>
</feature>
<evidence type="ECO:0000313" key="10">
    <source>
        <dbReference type="EMBL" id="MBE5037543.1"/>
    </source>
</evidence>
<dbReference type="RefSeq" id="WP_193500955.1">
    <property type="nucleotide sequence ID" value="NZ_JADCKC010000002.1"/>
</dbReference>
<sequence length="304" mass="33950">MTTNKEKNFISAVVYLHNDGVRAVKFFKLLTEQLDAHFEQYELIAVDDACTDDTVSLLRDWAKELTKPLTFLHMSLFQRLEPCMNAGLDAAIGDYVYEFDTTDTPYPADMIFAAYQTALTGSDIVSVCPNRTNGSSRLFYGVFNANSHSAYRLRTDAFRLVSRRAVNRVHASSEHLPYRKAAYAASGLKMTDLTFEGRIIDKGAGRFSLAADSLTLYTDAGFKFSAGITLIMMVLALAELVYTLVIFATGHPVEGWTTMMFVLTLGFAGVFAVLAIIVKYLSLLVDLIFKKQKYLIESVEKIQK</sequence>
<evidence type="ECO:0000313" key="11">
    <source>
        <dbReference type="Proteomes" id="UP000768567"/>
    </source>
</evidence>
<feature type="domain" description="Glycosyltransferase 2-like" evidence="9">
    <location>
        <begin position="12"/>
        <end position="144"/>
    </location>
</feature>
<evidence type="ECO:0000259" key="9">
    <source>
        <dbReference type="Pfam" id="PF00535"/>
    </source>
</evidence>
<dbReference type="Gene3D" id="3.90.550.10">
    <property type="entry name" value="Spore Coat Polysaccharide Biosynthesis Protein SpsA, Chain A"/>
    <property type="match status" value="1"/>
</dbReference>
<keyword evidence="5" id="KW-0448">Lipopolysaccharide biosynthesis</keyword>
<dbReference type="InterPro" id="IPR050256">
    <property type="entry name" value="Glycosyltransferase_2"/>
</dbReference>
<keyword evidence="1" id="KW-1003">Cell membrane</keyword>
<dbReference type="Pfam" id="PF00535">
    <property type="entry name" value="Glycos_transf_2"/>
    <property type="match status" value="1"/>
</dbReference>
<keyword evidence="6 8" id="KW-1133">Transmembrane helix</keyword>
<evidence type="ECO:0000256" key="5">
    <source>
        <dbReference type="ARBA" id="ARBA00022985"/>
    </source>
</evidence>
<protein>
    <submittedName>
        <fullName evidence="10">Glycosyltransferase</fullName>
    </submittedName>
</protein>